<gene>
    <name evidence="1" type="ORF">NW762_014836</name>
</gene>
<dbReference type="OrthoDB" id="3231004at2759"/>
<reference evidence="1" key="1">
    <citation type="submission" date="2022-09" db="EMBL/GenBank/DDBJ databases">
        <title>Fusarium specimens isolated from Avocado Roots.</title>
        <authorList>
            <person name="Stajich J."/>
            <person name="Roper C."/>
            <person name="Heimlech-Rivalta G."/>
        </authorList>
    </citation>
    <scope>NUCLEOTIDE SEQUENCE</scope>
    <source>
        <strain evidence="1">CF00136</strain>
    </source>
</reference>
<dbReference type="InterPro" id="IPR036404">
    <property type="entry name" value="Jacalin-like_lectin_dom_sf"/>
</dbReference>
<dbReference type="EMBL" id="JAOQAZ010000060">
    <property type="protein sequence ID" value="KAJ4243311.1"/>
    <property type="molecule type" value="Genomic_DNA"/>
</dbReference>
<dbReference type="AlphaFoldDB" id="A0A9W8RKQ0"/>
<keyword evidence="2" id="KW-1185">Reference proteome</keyword>
<proteinExistence type="predicted"/>
<sequence>MGYVLLAPYNDSMHLGQGFNSFLQRPCMDGAVEISQSNTQTQAARAGGSANISQVVSYSSRFVEKISDVVRSMNISAASSIKLGTIEVSGNSLSVDESKFAASDMNAVISVKVVNRFMEGGDLHGIVSMKILDTSKRSSIETALKGAMNGASGEFTLSEGTATSTIDAAVRETESTITVNWSGGGQIKHDDDEWTLDSLIRAASAFPGRVAACPQKTYAILTPYTRNRSFVQWAEDNNITVPDFSPVQHYTHDLLDNFMEFKSNLGRLQAAIADPLAYKPSPFNNAVNVNIEALVAERKAIKLHMAKIVDIIGKLNKNPAEVITDEVTAPEVWATRLPVLIDAPLSDTKLTEKETVAVINGFSDNDPTQGIIEPPSSASDKMKDTMKSVQEEVDAHKKEVEQMAPPAEICSEDIKKHLVEEELAFVSADDNKRAYSQYRFDRSVGNPGAGFFVDAVTLEKTMVPVEWPQSIELSLRTWGDYGKIRKVRTSYERTTQTHGTDQGPLQDSLIVPLSSGEVINRIRLGKGDNVVGVFGVGFVELHTSKGDKRTIGDEKICTEVIDCRPYDGCTGLKGFWGGKGDIIDRLGPIWGK</sequence>
<comment type="caution">
    <text evidence="1">The sequence shown here is derived from an EMBL/GenBank/DDBJ whole genome shotgun (WGS) entry which is preliminary data.</text>
</comment>
<accession>A0A9W8RKQ0</accession>
<dbReference type="SUPFAM" id="SSF51101">
    <property type="entry name" value="Mannose-binding lectins"/>
    <property type="match status" value="1"/>
</dbReference>
<organism evidence="1 2">
    <name type="scientific">Fusarium torreyae</name>
    <dbReference type="NCBI Taxonomy" id="1237075"/>
    <lineage>
        <taxon>Eukaryota</taxon>
        <taxon>Fungi</taxon>
        <taxon>Dikarya</taxon>
        <taxon>Ascomycota</taxon>
        <taxon>Pezizomycotina</taxon>
        <taxon>Sordariomycetes</taxon>
        <taxon>Hypocreomycetidae</taxon>
        <taxon>Hypocreales</taxon>
        <taxon>Nectriaceae</taxon>
        <taxon>Fusarium</taxon>
    </lineage>
</organism>
<dbReference type="Proteomes" id="UP001152049">
    <property type="component" value="Unassembled WGS sequence"/>
</dbReference>
<name>A0A9W8RKQ0_9HYPO</name>
<evidence type="ECO:0000313" key="2">
    <source>
        <dbReference type="Proteomes" id="UP001152049"/>
    </source>
</evidence>
<protein>
    <submittedName>
        <fullName evidence="1">Uncharacterized protein</fullName>
    </submittedName>
</protein>
<evidence type="ECO:0000313" key="1">
    <source>
        <dbReference type="EMBL" id="KAJ4243311.1"/>
    </source>
</evidence>